<dbReference type="InterPro" id="IPR025845">
    <property type="entry name" value="Thg1_C_dom"/>
</dbReference>
<evidence type="ECO:0000256" key="10">
    <source>
        <dbReference type="ARBA" id="ARBA00023134"/>
    </source>
</evidence>
<evidence type="ECO:0000259" key="12">
    <source>
        <dbReference type="Pfam" id="PF14413"/>
    </source>
</evidence>
<evidence type="ECO:0000256" key="1">
    <source>
        <dbReference type="ARBA" id="ARBA00001946"/>
    </source>
</evidence>
<evidence type="ECO:0000256" key="2">
    <source>
        <dbReference type="ARBA" id="ARBA00010113"/>
    </source>
</evidence>
<dbReference type="PANTHER" id="PTHR12729">
    <property type="entry name" value="TRNA(HIS) GUANYLYLTRANSFERASE-RELATED"/>
    <property type="match status" value="1"/>
</dbReference>
<keyword evidence="7" id="KW-0479">Metal-binding</keyword>
<comment type="caution">
    <text evidence="13">The sequence shown here is derived from an EMBL/GenBank/DDBJ whole genome shotgun (WGS) entry which is preliminary data.</text>
</comment>
<organism evidence="13 14">
    <name type="scientific">Catellatospora chokoriensis</name>
    <dbReference type="NCBI Taxonomy" id="310353"/>
    <lineage>
        <taxon>Bacteria</taxon>
        <taxon>Bacillati</taxon>
        <taxon>Actinomycetota</taxon>
        <taxon>Actinomycetes</taxon>
        <taxon>Micromonosporales</taxon>
        <taxon>Micromonosporaceae</taxon>
        <taxon>Catellatospora</taxon>
    </lineage>
</organism>
<accession>A0A8J3KCV3</accession>
<dbReference type="GO" id="GO:0008193">
    <property type="term" value="F:tRNA guanylyltransferase activity"/>
    <property type="evidence" value="ECO:0007669"/>
    <property type="project" value="UniProtKB-EC"/>
</dbReference>
<dbReference type="GO" id="GO:0005525">
    <property type="term" value="F:GTP binding"/>
    <property type="evidence" value="ECO:0007669"/>
    <property type="project" value="UniProtKB-KW"/>
</dbReference>
<evidence type="ECO:0000256" key="9">
    <source>
        <dbReference type="ARBA" id="ARBA00022842"/>
    </source>
</evidence>
<reference evidence="13 14" key="1">
    <citation type="submission" date="2021-01" db="EMBL/GenBank/DDBJ databases">
        <title>Whole genome shotgun sequence of Catellatospora chokoriensis NBRC 107358.</title>
        <authorList>
            <person name="Komaki H."/>
            <person name="Tamura T."/>
        </authorList>
    </citation>
    <scope>NUCLEOTIDE SEQUENCE [LARGE SCALE GENOMIC DNA]</scope>
    <source>
        <strain evidence="13 14">NBRC 107358</strain>
    </source>
</reference>
<keyword evidence="10" id="KW-0342">GTP-binding</keyword>
<keyword evidence="5" id="KW-0819">tRNA processing</keyword>
<dbReference type="GO" id="GO:0000287">
    <property type="term" value="F:magnesium ion binding"/>
    <property type="evidence" value="ECO:0007669"/>
    <property type="project" value="InterPro"/>
</dbReference>
<evidence type="ECO:0000256" key="4">
    <source>
        <dbReference type="ARBA" id="ARBA00022679"/>
    </source>
</evidence>
<dbReference type="EMBL" id="BONG01000133">
    <property type="protein sequence ID" value="GIF94875.1"/>
    <property type="molecule type" value="Genomic_DNA"/>
</dbReference>
<dbReference type="AlphaFoldDB" id="A0A8J3KCV3"/>
<name>A0A8J3KCV3_9ACTN</name>
<feature type="domain" description="Thg1 C-terminal" evidence="12">
    <location>
        <begin position="132"/>
        <end position="212"/>
    </location>
</feature>
<evidence type="ECO:0000256" key="7">
    <source>
        <dbReference type="ARBA" id="ARBA00022723"/>
    </source>
</evidence>
<keyword evidence="8" id="KW-0547">Nucleotide-binding</keyword>
<dbReference type="Pfam" id="PF14413">
    <property type="entry name" value="Thg1C"/>
    <property type="match status" value="1"/>
</dbReference>
<dbReference type="Pfam" id="PF04446">
    <property type="entry name" value="Thg1"/>
    <property type="match status" value="1"/>
</dbReference>
<evidence type="ECO:0000256" key="8">
    <source>
        <dbReference type="ARBA" id="ARBA00022741"/>
    </source>
</evidence>
<keyword evidence="4" id="KW-0808">Transferase</keyword>
<protein>
    <recommendedName>
        <fullName evidence="3">tRNA(His) guanylyltransferase</fullName>
        <ecNumber evidence="3">2.7.7.79</ecNumber>
    </recommendedName>
</protein>
<proteinExistence type="inferred from homology"/>
<evidence type="ECO:0000259" key="11">
    <source>
        <dbReference type="Pfam" id="PF04446"/>
    </source>
</evidence>
<evidence type="ECO:0000256" key="6">
    <source>
        <dbReference type="ARBA" id="ARBA00022695"/>
    </source>
</evidence>
<dbReference type="InterPro" id="IPR007537">
    <property type="entry name" value="tRNAHis_GuaTrfase_Thg1"/>
</dbReference>
<dbReference type="PANTHER" id="PTHR12729:SF6">
    <property type="entry name" value="TRNA(HIS) GUANYLYLTRANSFERASE-RELATED"/>
    <property type="match status" value="1"/>
</dbReference>
<dbReference type="EC" id="2.7.7.79" evidence="3"/>
<keyword evidence="9" id="KW-0460">Magnesium</keyword>
<dbReference type="InterPro" id="IPR024956">
    <property type="entry name" value="tRNAHis_GuaTrfase_cat"/>
</dbReference>
<dbReference type="Gene3D" id="3.30.70.3000">
    <property type="match status" value="1"/>
</dbReference>
<keyword evidence="6 13" id="KW-0548">Nucleotidyltransferase</keyword>
<evidence type="ECO:0000313" key="13">
    <source>
        <dbReference type="EMBL" id="GIF94875.1"/>
    </source>
</evidence>
<dbReference type="GO" id="GO:0006400">
    <property type="term" value="P:tRNA modification"/>
    <property type="evidence" value="ECO:0007669"/>
    <property type="project" value="InterPro"/>
</dbReference>
<dbReference type="RefSeq" id="WP_191842997.1">
    <property type="nucleotide sequence ID" value="NZ_BAAALB010000037.1"/>
</dbReference>
<keyword evidence="14" id="KW-1185">Reference proteome</keyword>
<feature type="domain" description="tRNAHis guanylyltransferase catalytic" evidence="11">
    <location>
        <begin position="13"/>
        <end position="113"/>
    </location>
</feature>
<sequence>MDADEFEAGQRSREYFHGLTVLPGAWTVLRLDGRGFSRFTEQHFDKPFDERFSGHMVTTATALLTELGGRYAYTESDEISVLLPPGFDLFGRSVEKLVSISAGIASATFTHGAGVPAHFDSRIWLGVSAADVADYFSWRQSDATRCALNGWCYWTLREAGLSRSQATRALDGATTAGKNELLFQHGINFNELPAWQRRGVGLWWETYDRPGHDPVRSVDVTATRRRIRIDRELPMKDAYRTLIEQLAVGISPTL</sequence>
<evidence type="ECO:0000313" key="14">
    <source>
        <dbReference type="Proteomes" id="UP000619293"/>
    </source>
</evidence>
<dbReference type="InterPro" id="IPR038469">
    <property type="entry name" value="tRNAHis_GuaTrfase_Thg1_sf"/>
</dbReference>
<gene>
    <name evidence="13" type="ORF">Cch02nite_83190</name>
</gene>
<dbReference type="Proteomes" id="UP000619293">
    <property type="component" value="Unassembled WGS sequence"/>
</dbReference>
<comment type="cofactor">
    <cofactor evidence="1">
        <name>Mg(2+)</name>
        <dbReference type="ChEBI" id="CHEBI:18420"/>
    </cofactor>
</comment>
<evidence type="ECO:0000256" key="3">
    <source>
        <dbReference type="ARBA" id="ARBA00012511"/>
    </source>
</evidence>
<comment type="similarity">
    <text evidence="2">Belongs to the tRNA(His) guanylyltransferase family.</text>
</comment>
<evidence type="ECO:0000256" key="5">
    <source>
        <dbReference type="ARBA" id="ARBA00022694"/>
    </source>
</evidence>